<feature type="region of interest" description="Disordered" evidence="6">
    <location>
        <begin position="293"/>
        <end position="329"/>
    </location>
</feature>
<name>A0AAE0MEY4_9PEZI</name>
<keyword evidence="3 7" id="KW-1133">Transmembrane helix</keyword>
<feature type="transmembrane region" description="Helical" evidence="7">
    <location>
        <begin position="6"/>
        <end position="29"/>
    </location>
</feature>
<comment type="caution">
    <text evidence="9">The sequence shown here is derived from an EMBL/GenBank/DDBJ whole genome shotgun (WGS) entry which is preliminary data.</text>
</comment>
<dbReference type="GO" id="GO:0016020">
    <property type="term" value="C:membrane"/>
    <property type="evidence" value="ECO:0007669"/>
    <property type="project" value="UniProtKB-SubCell"/>
</dbReference>
<evidence type="ECO:0000256" key="1">
    <source>
        <dbReference type="ARBA" id="ARBA00004141"/>
    </source>
</evidence>
<comment type="subcellular location">
    <subcellularLocation>
        <location evidence="1">Membrane</location>
        <topology evidence="1">Multi-pass membrane protein</topology>
    </subcellularLocation>
</comment>
<dbReference type="Proteomes" id="UP001286456">
    <property type="component" value="Unassembled WGS sequence"/>
</dbReference>
<feature type="transmembrane region" description="Helical" evidence="7">
    <location>
        <begin position="82"/>
        <end position="107"/>
    </location>
</feature>
<reference evidence="9" key="2">
    <citation type="submission" date="2023-06" db="EMBL/GenBank/DDBJ databases">
        <authorList>
            <consortium name="Lawrence Berkeley National Laboratory"/>
            <person name="Haridas S."/>
            <person name="Hensen N."/>
            <person name="Bonometti L."/>
            <person name="Westerberg I."/>
            <person name="Brannstrom I.O."/>
            <person name="Guillou S."/>
            <person name="Cros-Aarteil S."/>
            <person name="Calhoun S."/>
            <person name="Kuo A."/>
            <person name="Mondo S."/>
            <person name="Pangilinan J."/>
            <person name="Riley R."/>
            <person name="Labutti K."/>
            <person name="Andreopoulos B."/>
            <person name="Lipzen A."/>
            <person name="Chen C."/>
            <person name="Yanf M."/>
            <person name="Daum C."/>
            <person name="Ng V."/>
            <person name="Clum A."/>
            <person name="Steindorff A."/>
            <person name="Ohm R."/>
            <person name="Martin F."/>
            <person name="Silar P."/>
            <person name="Natvig D."/>
            <person name="Lalanne C."/>
            <person name="Gautier V."/>
            <person name="Ament-Velasquez S.L."/>
            <person name="Kruys A."/>
            <person name="Hutchinson M.I."/>
            <person name="Powell A.J."/>
            <person name="Barry K."/>
            <person name="Miller A.N."/>
            <person name="Grigoriev I.V."/>
            <person name="Debuchy R."/>
            <person name="Gladieux P."/>
            <person name="Thoren M.H."/>
            <person name="Johannesson H."/>
        </authorList>
    </citation>
    <scope>NUCLEOTIDE SEQUENCE</scope>
    <source>
        <strain evidence="9">SMH4131-1</strain>
    </source>
</reference>
<protein>
    <recommendedName>
        <fullName evidence="8">Rhodopsin domain-containing protein</fullName>
    </recommendedName>
</protein>
<dbReference type="AlphaFoldDB" id="A0AAE0MEY4"/>
<evidence type="ECO:0000259" key="8">
    <source>
        <dbReference type="Pfam" id="PF20684"/>
    </source>
</evidence>
<evidence type="ECO:0000313" key="9">
    <source>
        <dbReference type="EMBL" id="KAK3328579.1"/>
    </source>
</evidence>
<keyword evidence="4 7" id="KW-0472">Membrane</keyword>
<keyword evidence="2 7" id="KW-0812">Transmembrane</keyword>
<comment type="similarity">
    <text evidence="5">Belongs to the SAT4 family.</text>
</comment>
<dbReference type="InterPro" id="IPR052337">
    <property type="entry name" value="SAT4-like"/>
</dbReference>
<gene>
    <name evidence="9" type="ORF">B0T19DRAFT_424950</name>
</gene>
<evidence type="ECO:0000256" key="3">
    <source>
        <dbReference type="ARBA" id="ARBA00022989"/>
    </source>
</evidence>
<dbReference type="EMBL" id="JAUEPO010000003">
    <property type="protein sequence ID" value="KAK3328579.1"/>
    <property type="molecule type" value="Genomic_DNA"/>
</dbReference>
<organism evidence="9 10">
    <name type="scientific">Cercophora scortea</name>
    <dbReference type="NCBI Taxonomy" id="314031"/>
    <lineage>
        <taxon>Eukaryota</taxon>
        <taxon>Fungi</taxon>
        <taxon>Dikarya</taxon>
        <taxon>Ascomycota</taxon>
        <taxon>Pezizomycotina</taxon>
        <taxon>Sordariomycetes</taxon>
        <taxon>Sordariomycetidae</taxon>
        <taxon>Sordariales</taxon>
        <taxon>Lasiosphaeriaceae</taxon>
        <taxon>Cercophora</taxon>
    </lineage>
</organism>
<evidence type="ECO:0000256" key="5">
    <source>
        <dbReference type="ARBA" id="ARBA00038359"/>
    </source>
</evidence>
<feature type="domain" description="Rhodopsin" evidence="8">
    <location>
        <begin position="27"/>
        <end position="264"/>
    </location>
</feature>
<feature type="transmembrane region" description="Helical" evidence="7">
    <location>
        <begin position="200"/>
        <end position="219"/>
    </location>
</feature>
<evidence type="ECO:0000256" key="4">
    <source>
        <dbReference type="ARBA" id="ARBA00023136"/>
    </source>
</evidence>
<feature type="transmembrane region" description="Helical" evidence="7">
    <location>
        <begin position="41"/>
        <end position="62"/>
    </location>
</feature>
<evidence type="ECO:0000256" key="2">
    <source>
        <dbReference type="ARBA" id="ARBA00022692"/>
    </source>
</evidence>
<feature type="region of interest" description="Disordered" evidence="6">
    <location>
        <begin position="344"/>
        <end position="364"/>
    </location>
</feature>
<dbReference type="Pfam" id="PF20684">
    <property type="entry name" value="Fung_rhodopsin"/>
    <property type="match status" value="1"/>
</dbReference>
<evidence type="ECO:0000313" key="10">
    <source>
        <dbReference type="Proteomes" id="UP001286456"/>
    </source>
</evidence>
<evidence type="ECO:0000256" key="7">
    <source>
        <dbReference type="SAM" id="Phobius"/>
    </source>
</evidence>
<feature type="transmembrane region" description="Helical" evidence="7">
    <location>
        <begin position="169"/>
        <end position="188"/>
    </location>
</feature>
<feature type="compositionally biased region" description="Gly residues" evidence="6">
    <location>
        <begin position="293"/>
        <end position="303"/>
    </location>
</feature>
<accession>A0AAE0MEY4</accession>
<proteinExistence type="inferred from homology"/>
<dbReference type="InterPro" id="IPR049326">
    <property type="entry name" value="Rhodopsin_dom_fungi"/>
</dbReference>
<reference evidence="9" key="1">
    <citation type="journal article" date="2023" name="Mol. Phylogenet. Evol.">
        <title>Genome-scale phylogeny and comparative genomics of the fungal order Sordariales.</title>
        <authorList>
            <person name="Hensen N."/>
            <person name="Bonometti L."/>
            <person name="Westerberg I."/>
            <person name="Brannstrom I.O."/>
            <person name="Guillou S."/>
            <person name="Cros-Aarteil S."/>
            <person name="Calhoun S."/>
            <person name="Haridas S."/>
            <person name="Kuo A."/>
            <person name="Mondo S."/>
            <person name="Pangilinan J."/>
            <person name="Riley R."/>
            <person name="LaButti K."/>
            <person name="Andreopoulos B."/>
            <person name="Lipzen A."/>
            <person name="Chen C."/>
            <person name="Yan M."/>
            <person name="Daum C."/>
            <person name="Ng V."/>
            <person name="Clum A."/>
            <person name="Steindorff A."/>
            <person name="Ohm R.A."/>
            <person name="Martin F."/>
            <person name="Silar P."/>
            <person name="Natvig D.O."/>
            <person name="Lalanne C."/>
            <person name="Gautier V."/>
            <person name="Ament-Velasquez S.L."/>
            <person name="Kruys A."/>
            <person name="Hutchinson M.I."/>
            <person name="Powell A.J."/>
            <person name="Barry K."/>
            <person name="Miller A.N."/>
            <person name="Grigoriev I.V."/>
            <person name="Debuchy R."/>
            <person name="Gladieux P."/>
            <person name="Hiltunen Thoren M."/>
            <person name="Johannesson H."/>
        </authorList>
    </citation>
    <scope>NUCLEOTIDE SEQUENCE</scope>
    <source>
        <strain evidence="9">SMH4131-1</strain>
    </source>
</reference>
<feature type="transmembrane region" description="Helical" evidence="7">
    <location>
        <begin position="119"/>
        <end position="139"/>
    </location>
</feature>
<keyword evidence="10" id="KW-1185">Reference proteome</keyword>
<sequence>MMIPETAVRAVVVNCLFTSLAFIFVCLRLGTRTLLLKNIGIDDYLITGAMVSAIGFLTIMMLQIKAGLGRQVTFPELPGFLYALWATVPVYGLCLVLIKLSITVQLYRVLRTPKMQKFLRVYLICITITGLWTVLSTVFNCWPVDYYWNFATGMAGSCMDKSVVTFTNAGLNIFTDIILIAVPIPLLWRLQIPRRQKIVLMCLFGVGTFTCIISIVRLQALYQISIAPPAEQSIQGVNIAIWSGLEINVAIMCASVPALKPLVVRFFPRMLLSELYARTKGAAYYASHKAGTAGGGSNTGGSNAGSRQDHLRSGGRGGGTNGSALRSANRAEIQVEQSFEMKSVPMTTMDLDDGGGKTSSRDGSEKNLVVASWQDDYYSTPIGGKKVTITSHPREIV</sequence>
<evidence type="ECO:0000256" key="6">
    <source>
        <dbReference type="SAM" id="MobiDB-lite"/>
    </source>
</evidence>
<dbReference type="PANTHER" id="PTHR33048:SF123">
    <property type="entry name" value="INTEGRAL MEMBRANE PROTEIN"/>
    <property type="match status" value="1"/>
</dbReference>
<dbReference type="PANTHER" id="PTHR33048">
    <property type="entry name" value="PTH11-LIKE INTEGRAL MEMBRANE PROTEIN (AFU_ORTHOLOGUE AFUA_5G11245)"/>
    <property type="match status" value="1"/>
</dbReference>